<dbReference type="EC" id="3.2.2.21" evidence="2"/>
<dbReference type="RefSeq" id="WP_326090255.1">
    <property type="nucleotide sequence ID" value="NZ_JARLKZ010000016.1"/>
</dbReference>
<dbReference type="SUPFAM" id="SSF48150">
    <property type="entry name" value="DNA-glycosylase"/>
    <property type="match status" value="1"/>
</dbReference>
<proteinExistence type="predicted"/>
<accession>A0ABU6GRV7</accession>
<dbReference type="Proteomes" id="UP001344632">
    <property type="component" value="Unassembled WGS sequence"/>
</dbReference>
<dbReference type="SMART" id="SM00478">
    <property type="entry name" value="ENDO3c"/>
    <property type="match status" value="1"/>
</dbReference>
<organism evidence="6 7">
    <name type="scientific">Paenibacillus dokdonensis</name>
    <dbReference type="NCBI Taxonomy" id="2567944"/>
    <lineage>
        <taxon>Bacteria</taxon>
        <taxon>Bacillati</taxon>
        <taxon>Bacillota</taxon>
        <taxon>Bacilli</taxon>
        <taxon>Bacillales</taxon>
        <taxon>Paenibacillaceae</taxon>
        <taxon>Paenibacillus</taxon>
    </lineage>
</organism>
<dbReference type="Gene3D" id="1.10.1670.40">
    <property type="match status" value="1"/>
</dbReference>
<feature type="domain" description="HhH-GPD" evidence="5">
    <location>
        <begin position="52"/>
        <end position="201"/>
    </location>
</feature>
<evidence type="ECO:0000259" key="5">
    <source>
        <dbReference type="SMART" id="SM00478"/>
    </source>
</evidence>
<sequence length="204" mass="23119">MTIETTYFKYGEAEMDFLKQADAVLGAAITRMGKIERTIMPDLFTALIYAVVGQLISVKSAQLAWNRMHELLGGITPHAISVHTPESIQTCGLTMKKAICIHQIACRIVNHEVDLDRLTHLTDVEVISELTAFEGIGRWTAEMLLIHALERPDIVSWGDIAIRRGMMKLYGLSTISKKQFDQYRLRYTPHGSVASFYLWKISYE</sequence>
<keyword evidence="7" id="KW-1185">Reference proteome</keyword>
<evidence type="ECO:0000313" key="7">
    <source>
        <dbReference type="Proteomes" id="UP001344632"/>
    </source>
</evidence>
<keyword evidence="4" id="KW-0234">DNA repair</keyword>
<comment type="caution">
    <text evidence="6">The sequence shown here is derived from an EMBL/GenBank/DDBJ whole genome shotgun (WGS) entry which is preliminary data.</text>
</comment>
<evidence type="ECO:0000256" key="2">
    <source>
        <dbReference type="ARBA" id="ARBA00012000"/>
    </source>
</evidence>
<dbReference type="InterPro" id="IPR011257">
    <property type="entry name" value="DNA_glycosylase"/>
</dbReference>
<name>A0ABU6GRV7_9BACL</name>
<dbReference type="PANTHER" id="PTHR43003">
    <property type="entry name" value="DNA-3-METHYLADENINE GLYCOSYLASE"/>
    <property type="match status" value="1"/>
</dbReference>
<protein>
    <recommendedName>
        <fullName evidence="2">DNA-3-methyladenine glycosylase II</fullName>
        <ecNumber evidence="2">3.2.2.21</ecNumber>
    </recommendedName>
</protein>
<dbReference type="InterPro" id="IPR051912">
    <property type="entry name" value="Alkylbase_DNA_Glycosylase/TA"/>
</dbReference>
<evidence type="ECO:0000313" key="6">
    <source>
        <dbReference type="EMBL" id="MEC0242480.1"/>
    </source>
</evidence>
<evidence type="ECO:0000256" key="4">
    <source>
        <dbReference type="ARBA" id="ARBA00023204"/>
    </source>
</evidence>
<dbReference type="Pfam" id="PF00730">
    <property type="entry name" value="HhH-GPD"/>
    <property type="match status" value="1"/>
</dbReference>
<dbReference type="PANTHER" id="PTHR43003:SF5">
    <property type="entry name" value="DNA-3-METHYLADENINE GLYCOSYLASE"/>
    <property type="match status" value="1"/>
</dbReference>
<evidence type="ECO:0000256" key="1">
    <source>
        <dbReference type="ARBA" id="ARBA00000086"/>
    </source>
</evidence>
<keyword evidence="3" id="KW-0227">DNA damage</keyword>
<reference evidence="6 7" key="1">
    <citation type="submission" date="2023-03" db="EMBL/GenBank/DDBJ databases">
        <title>Bacillus Genome Sequencing.</title>
        <authorList>
            <person name="Dunlap C."/>
        </authorList>
    </citation>
    <scope>NUCLEOTIDE SEQUENCE [LARGE SCALE GENOMIC DNA]</scope>
    <source>
        <strain evidence="6 7">BD-525</strain>
    </source>
</reference>
<comment type="catalytic activity">
    <reaction evidence="1">
        <text>Hydrolysis of alkylated DNA, releasing 3-methyladenine, 3-methylguanine, 7-methylguanine and 7-methyladenine.</text>
        <dbReference type="EC" id="3.2.2.21"/>
    </reaction>
</comment>
<dbReference type="InterPro" id="IPR003265">
    <property type="entry name" value="HhH-GPD_domain"/>
</dbReference>
<dbReference type="Gene3D" id="1.10.340.30">
    <property type="entry name" value="Hypothetical protein, domain 2"/>
    <property type="match status" value="1"/>
</dbReference>
<dbReference type="CDD" id="cd00056">
    <property type="entry name" value="ENDO3c"/>
    <property type="match status" value="1"/>
</dbReference>
<dbReference type="EMBL" id="JARLKZ010000016">
    <property type="protein sequence ID" value="MEC0242480.1"/>
    <property type="molecule type" value="Genomic_DNA"/>
</dbReference>
<evidence type="ECO:0000256" key="3">
    <source>
        <dbReference type="ARBA" id="ARBA00022763"/>
    </source>
</evidence>
<gene>
    <name evidence="6" type="ORF">P4H66_21960</name>
</gene>